<dbReference type="SUPFAM" id="SSF52777">
    <property type="entry name" value="CoA-dependent acyltransferases"/>
    <property type="match status" value="1"/>
</dbReference>
<sequence length="1400" mass="155068">MAGCRGLGGVFERYAHVQPERPAVVDPEGEWTYQELWHFSGVLARHFQEVGLAAAENCGRCPRPIAVFLPPGRVWYSACVAAWRLGIPVVPLVDDLSKPEQQRRAERAFAELLPQAVLGAPSTPLASADCCSLSLEQLLSILQSDADAGPPVPSAPIAEDTMLCYVYTGGTTQLSKCVAVTHGMAIWEVENYQIALRGRASNRDRMLQYSSPYWGAAIFGQMDLALAFGACNVICQAPQPEDIAATCVRFGVTVLGIVPSQLRAWQGPNAKPLSLRLLITWAERTPPKLAREWSRELAVVELLIASEYWLSFYSDCATWTDPTDGTEQHILHPLPSLDFKVLKDGVEVEPGDCGELHLSGSTVFAGYVDEFGSINGPFVDVQGKRYFPTQDRLKRLEEGGYACLGRADSLVKVGGAYRDLATFEAQVGQLPGVAQAAIVAENEGALVAYLELDDTRDASGAVTGSQPLKRIEEQAMQTLLGLGISQLRLWSSLPLRPVTSKVDRQALREDVSERQAREAKWNRELQMVQRRMVKGYAAWHVFVLVLAVAVGRLQGNWKMIFWRLLKLPYLWTAFLFVWHQLGKPRHKWVVFHMPLGPPDMFLLLALLTPNVLLRPLILMCLATISWLRDRDAISASGFLSLCLTGAWEWKSSQRSGNHLASAILLGLLSRYVWFLPSRLRFLLALPLAYVFSFPKWCRDEFISRSTWDASYLRRWILRRLPVLDKPPFDASLRFNKYDVAYDWGSENRWVNVCMNSRHGGNLSILSFWEPVRPAVLAPASRTPAGIPAGTPAPNGGQGPAEGGLAGALALLVTRVGGEAPQLALDSLQAIRFAELARYELGLRVSPALVLRCRDVTSLARALEEEGQQEQDEPELPDEEGAYRLYMMEFGKAPVDWYVRYGGAEHLDLAALQRAVDRLVQRHSALRTTLSPDAAVREAMDRAAGMWQLICSSYGSSSPLWTVAGRLVEPILLGAWPRTLLKPDTRVQIDLPLHSDVVKDPEERLSDDDYMFKHSATLRNKQRSPFHIFVYPLVRSGIKLASDLPLEQAVRQLAPSDVTWYIYTGITHSYSDGASGNGLLQDLLRLYAEEAGRAGPGGVGAAPPEPMALLQRRLKASLRGRLPGQSPKANDDVYHEILCEDWGRRPGFEKKVRLDESVFEALQTAAKDVLGCSADVAWLTAVVGSLLRLFPSEQRVALILKCACRDGPDQNTMVGFLSEQRVISIDCGDNRRATLLDIACRLEHARRNRAWRAPQPYEAAICVYVNIVGSVTDGLPLGCSQVCRQTGGSSGSTDAWAHLNLRIDQLSLNRWDFRIIHWDKAWGWHWGDYFISVLGAVIADMAECPLAPLVPAPTPPWRVLRMQGEQAAAKRKEPPEGEMNALSGNGPKAMRIEEADANMSP</sequence>
<proteinExistence type="predicted"/>
<feature type="domain" description="AMP-dependent synthetase/ligase" evidence="3">
    <location>
        <begin position="11"/>
        <end position="367"/>
    </location>
</feature>
<dbReference type="InterPro" id="IPR045851">
    <property type="entry name" value="AMP-bd_C_sf"/>
</dbReference>
<dbReference type="Gene3D" id="3.30.559.10">
    <property type="entry name" value="Chloramphenicol acetyltransferase-like domain"/>
    <property type="match status" value="1"/>
</dbReference>
<dbReference type="InterPro" id="IPR023213">
    <property type="entry name" value="CAT-like_dom_sf"/>
</dbReference>
<evidence type="ECO:0000313" key="6">
    <source>
        <dbReference type="Proteomes" id="UP001152797"/>
    </source>
</evidence>
<dbReference type="Gene3D" id="3.40.50.12780">
    <property type="entry name" value="N-terminal domain of ligase-like"/>
    <property type="match status" value="1"/>
</dbReference>
<comment type="caution">
    <text evidence="4">The sequence shown here is derived from an EMBL/GenBank/DDBJ whole genome shotgun (WGS) entry which is preliminary data.</text>
</comment>
<feature type="transmembrane region" description="Helical" evidence="2">
    <location>
        <begin position="656"/>
        <end position="673"/>
    </location>
</feature>
<dbReference type="EMBL" id="CAMXCT010001079">
    <property type="protein sequence ID" value="CAI3986392.1"/>
    <property type="molecule type" value="Genomic_DNA"/>
</dbReference>
<dbReference type="InterPro" id="IPR000873">
    <property type="entry name" value="AMP-dep_synth/lig_dom"/>
</dbReference>
<dbReference type="EMBL" id="CAMXCT030001079">
    <property type="protein sequence ID" value="CAL4773704.1"/>
    <property type="molecule type" value="Genomic_DNA"/>
</dbReference>
<feature type="region of interest" description="Disordered" evidence="1">
    <location>
        <begin position="1363"/>
        <end position="1400"/>
    </location>
</feature>
<dbReference type="GO" id="GO:0005737">
    <property type="term" value="C:cytoplasm"/>
    <property type="evidence" value="ECO:0007669"/>
    <property type="project" value="TreeGrafter"/>
</dbReference>
<evidence type="ECO:0000256" key="1">
    <source>
        <dbReference type="SAM" id="MobiDB-lite"/>
    </source>
</evidence>
<accession>A0A9P1FU38</accession>
<dbReference type="GO" id="GO:0043041">
    <property type="term" value="P:amino acid activation for nonribosomal peptide biosynthetic process"/>
    <property type="evidence" value="ECO:0007669"/>
    <property type="project" value="TreeGrafter"/>
</dbReference>
<protein>
    <submittedName>
        <fullName evidence="5">Dapdiamide synthesis protein DdaD</fullName>
    </submittedName>
</protein>
<evidence type="ECO:0000256" key="2">
    <source>
        <dbReference type="SAM" id="Phobius"/>
    </source>
</evidence>
<keyword evidence="6" id="KW-1185">Reference proteome</keyword>
<dbReference type="InterPro" id="IPR042099">
    <property type="entry name" value="ANL_N_sf"/>
</dbReference>
<name>A0A9P1FU38_9DINO</name>
<organism evidence="4">
    <name type="scientific">Cladocopium goreaui</name>
    <dbReference type="NCBI Taxonomy" id="2562237"/>
    <lineage>
        <taxon>Eukaryota</taxon>
        <taxon>Sar</taxon>
        <taxon>Alveolata</taxon>
        <taxon>Dinophyceae</taxon>
        <taxon>Suessiales</taxon>
        <taxon>Symbiodiniaceae</taxon>
        <taxon>Cladocopium</taxon>
    </lineage>
</organism>
<dbReference type="PANTHER" id="PTHR45527:SF1">
    <property type="entry name" value="FATTY ACID SYNTHASE"/>
    <property type="match status" value="1"/>
</dbReference>
<dbReference type="Proteomes" id="UP001152797">
    <property type="component" value="Unassembled WGS sequence"/>
</dbReference>
<feature type="transmembrane region" description="Helical" evidence="2">
    <location>
        <begin position="560"/>
        <end position="579"/>
    </location>
</feature>
<evidence type="ECO:0000313" key="4">
    <source>
        <dbReference type="EMBL" id="CAI3986392.1"/>
    </source>
</evidence>
<dbReference type="OrthoDB" id="435990at2759"/>
<dbReference type="GO" id="GO:0044550">
    <property type="term" value="P:secondary metabolite biosynthetic process"/>
    <property type="evidence" value="ECO:0007669"/>
    <property type="project" value="TreeGrafter"/>
</dbReference>
<dbReference type="Gene3D" id="3.30.300.30">
    <property type="match status" value="1"/>
</dbReference>
<feature type="transmembrane region" description="Helical" evidence="2">
    <location>
        <begin position="600"/>
        <end position="626"/>
    </location>
</feature>
<dbReference type="Pfam" id="PF00501">
    <property type="entry name" value="AMP-binding"/>
    <property type="match status" value="1"/>
</dbReference>
<evidence type="ECO:0000313" key="5">
    <source>
        <dbReference type="EMBL" id="CAL4773704.1"/>
    </source>
</evidence>
<feature type="transmembrane region" description="Helical" evidence="2">
    <location>
        <begin position="536"/>
        <end position="554"/>
    </location>
</feature>
<keyword evidence="2" id="KW-1133">Transmembrane helix</keyword>
<reference evidence="5 6" key="2">
    <citation type="submission" date="2024-05" db="EMBL/GenBank/DDBJ databases">
        <authorList>
            <person name="Chen Y."/>
            <person name="Shah S."/>
            <person name="Dougan E. K."/>
            <person name="Thang M."/>
            <person name="Chan C."/>
        </authorList>
    </citation>
    <scope>NUCLEOTIDE SEQUENCE [LARGE SCALE GENOMIC DNA]</scope>
</reference>
<keyword evidence="2" id="KW-0472">Membrane</keyword>
<dbReference type="SUPFAM" id="SSF56801">
    <property type="entry name" value="Acetyl-CoA synthetase-like"/>
    <property type="match status" value="1"/>
</dbReference>
<reference evidence="4" key="1">
    <citation type="submission" date="2022-10" db="EMBL/GenBank/DDBJ databases">
        <authorList>
            <person name="Chen Y."/>
            <person name="Dougan E. K."/>
            <person name="Chan C."/>
            <person name="Rhodes N."/>
            <person name="Thang M."/>
        </authorList>
    </citation>
    <scope>NUCLEOTIDE SEQUENCE</scope>
</reference>
<evidence type="ECO:0000259" key="3">
    <source>
        <dbReference type="Pfam" id="PF00501"/>
    </source>
</evidence>
<dbReference type="PANTHER" id="PTHR45527">
    <property type="entry name" value="NONRIBOSOMAL PEPTIDE SYNTHETASE"/>
    <property type="match status" value="1"/>
</dbReference>
<dbReference type="EMBL" id="CAMXCT020001079">
    <property type="protein sequence ID" value="CAL1139767.1"/>
    <property type="molecule type" value="Genomic_DNA"/>
</dbReference>
<dbReference type="GO" id="GO:0031177">
    <property type="term" value="F:phosphopantetheine binding"/>
    <property type="evidence" value="ECO:0007669"/>
    <property type="project" value="TreeGrafter"/>
</dbReference>
<keyword evidence="2" id="KW-0812">Transmembrane</keyword>
<gene>
    <name evidence="4" type="ORF">C1SCF055_LOCUS13749</name>
</gene>